<dbReference type="EMBL" id="OMOD01000122">
    <property type="protein sequence ID" value="SPF40194.1"/>
    <property type="molecule type" value="Genomic_DNA"/>
</dbReference>
<dbReference type="AlphaFoldDB" id="A0A2U3KKL4"/>
<keyword evidence="1" id="KW-1133">Transmembrane helix</keyword>
<keyword evidence="1" id="KW-0472">Membrane</keyword>
<keyword evidence="1" id="KW-0812">Transmembrane</keyword>
<feature type="transmembrane region" description="Helical" evidence="1">
    <location>
        <begin position="16"/>
        <end position="37"/>
    </location>
</feature>
<protein>
    <submittedName>
        <fullName evidence="2">Uncharacterized protein</fullName>
    </submittedName>
</protein>
<organism evidence="2 3">
    <name type="scientific">Candidatus Sulfotelmatobacter kueseliae</name>
    <dbReference type="NCBI Taxonomy" id="2042962"/>
    <lineage>
        <taxon>Bacteria</taxon>
        <taxon>Pseudomonadati</taxon>
        <taxon>Acidobacteriota</taxon>
        <taxon>Terriglobia</taxon>
        <taxon>Terriglobales</taxon>
        <taxon>Candidatus Korobacteraceae</taxon>
        <taxon>Candidatus Sulfotelmatobacter</taxon>
    </lineage>
</organism>
<gene>
    <name evidence="2" type="ORF">SBA1_30045</name>
</gene>
<accession>A0A2U3KKL4</accession>
<evidence type="ECO:0000313" key="3">
    <source>
        <dbReference type="Proteomes" id="UP000238701"/>
    </source>
</evidence>
<sequence>MGHVARLQLVGRITYYVGWIALVCGGIFHIHIARALFLKIDLSDRNLLEGSVVCFLICMASELRALAGAGNEMPGVVKKAA</sequence>
<evidence type="ECO:0000313" key="2">
    <source>
        <dbReference type="EMBL" id="SPF40194.1"/>
    </source>
</evidence>
<dbReference type="Proteomes" id="UP000238701">
    <property type="component" value="Unassembled WGS sequence"/>
</dbReference>
<name>A0A2U3KKL4_9BACT</name>
<reference evidence="3" key="1">
    <citation type="submission" date="2018-02" db="EMBL/GenBank/DDBJ databases">
        <authorList>
            <person name="Hausmann B."/>
        </authorList>
    </citation>
    <scope>NUCLEOTIDE SEQUENCE [LARGE SCALE GENOMIC DNA]</scope>
    <source>
        <strain evidence="3">Peat soil MAG SbA1</strain>
    </source>
</reference>
<proteinExistence type="predicted"/>
<evidence type="ECO:0000256" key="1">
    <source>
        <dbReference type="SAM" id="Phobius"/>
    </source>
</evidence>